<feature type="transmembrane region" description="Helical" evidence="5">
    <location>
        <begin position="153"/>
        <end position="171"/>
    </location>
</feature>
<organism evidence="6 7">
    <name type="scientific">Zea mays</name>
    <name type="common">Maize</name>
    <dbReference type="NCBI Taxonomy" id="4577"/>
    <lineage>
        <taxon>Eukaryota</taxon>
        <taxon>Viridiplantae</taxon>
        <taxon>Streptophyta</taxon>
        <taxon>Embryophyta</taxon>
        <taxon>Tracheophyta</taxon>
        <taxon>Spermatophyta</taxon>
        <taxon>Magnoliopsida</taxon>
        <taxon>Liliopsida</taxon>
        <taxon>Poales</taxon>
        <taxon>Poaceae</taxon>
        <taxon>PACMAD clade</taxon>
        <taxon>Panicoideae</taxon>
        <taxon>Andropogonodae</taxon>
        <taxon>Andropogoneae</taxon>
        <taxon>Tripsacinae</taxon>
        <taxon>Zea</taxon>
    </lineage>
</organism>
<reference evidence="6" key="2">
    <citation type="submission" date="2019-07" db="EMBL/GenBank/DDBJ databases">
        <authorList>
            <person name="Seetharam A."/>
            <person name="Woodhouse M."/>
            <person name="Cannon E."/>
        </authorList>
    </citation>
    <scope>NUCLEOTIDE SEQUENCE [LARGE SCALE GENOMIC DNA]</scope>
    <source>
        <strain evidence="6">cv. B73</strain>
    </source>
</reference>
<dbReference type="EnsemblPlants" id="Zm00001eb025380_T001">
    <property type="protein sequence ID" value="Zm00001eb025380_P001"/>
    <property type="gene ID" value="Zm00001eb025380"/>
</dbReference>
<dbReference type="Pfam" id="PF04241">
    <property type="entry name" value="DUF423"/>
    <property type="match status" value="1"/>
</dbReference>
<comment type="subcellular location">
    <subcellularLocation>
        <location evidence="1">Membrane</location>
        <topology evidence="1">Multi-pass membrane protein</topology>
    </subcellularLocation>
</comment>
<reference evidence="6" key="3">
    <citation type="submission" date="2021-05" db="UniProtKB">
        <authorList>
            <consortium name="EnsemblPlants"/>
        </authorList>
    </citation>
    <scope>IDENTIFICATION</scope>
    <source>
        <strain evidence="6">cv. B73</strain>
    </source>
</reference>
<accession>A0A804LP43</accession>
<keyword evidence="7" id="KW-1185">Reference proteome</keyword>
<evidence type="ECO:0000256" key="3">
    <source>
        <dbReference type="ARBA" id="ARBA00022989"/>
    </source>
</evidence>
<dbReference type="GO" id="GO:0016020">
    <property type="term" value="C:membrane"/>
    <property type="evidence" value="ECO:0000318"/>
    <property type="project" value="GO_Central"/>
</dbReference>
<evidence type="ECO:0000256" key="5">
    <source>
        <dbReference type="SAM" id="Phobius"/>
    </source>
</evidence>
<evidence type="ECO:0000256" key="1">
    <source>
        <dbReference type="ARBA" id="ARBA00004141"/>
    </source>
</evidence>
<dbReference type="Gramene" id="Zm00001eb025380_T001">
    <property type="protein sequence ID" value="Zm00001eb025380_P001"/>
    <property type="gene ID" value="Zm00001eb025380"/>
</dbReference>
<evidence type="ECO:0000256" key="4">
    <source>
        <dbReference type="ARBA" id="ARBA00023136"/>
    </source>
</evidence>
<keyword evidence="3 5" id="KW-1133">Transmembrane helix</keyword>
<keyword evidence="2 5" id="KW-0812">Transmembrane</keyword>
<dbReference type="PANTHER" id="PTHR43461">
    <property type="entry name" value="TRANSMEMBRANE PROTEIN 256"/>
    <property type="match status" value="1"/>
</dbReference>
<dbReference type="AlphaFoldDB" id="A0A804LP43"/>
<feature type="transmembrane region" description="Helical" evidence="5">
    <location>
        <begin position="123"/>
        <end position="141"/>
    </location>
</feature>
<sequence>MCLKLCPANDQLVVTRYNSWDEINTREKRKMLAATDLMLWHKVTTVSGVAALGLGTYDAHMFCPKNPAYKEVWHTSSLYHLIHTAALLGAPITKRPNVREEEDVGGDGSEVVAQGHRRLRGGLLTTGIVLFSGTCYTVAYLEDRKFSSPAPLGGFAFIAAWASLLCVYYVWY</sequence>
<keyword evidence="4 5" id="KW-0472">Membrane</keyword>
<dbReference type="PANTHER" id="PTHR43461:SF1">
    <property type="entry name" value="TRANSMEMBRANE PROTEIN 256"/>
    <property type="match status" value="1"/>
</dbReference>
<dbReference type="InterPro" id="IPR006696">
    <property type="entry name" value="DUF423"/>
</dbReference>
<evidence type="ECO:0000313" key="6">
    <source>
        <dbReference type="EnsemblPlants" id="Zm00001eb025380_P001"/>
    </source>
</evidence>
<dbReference type="InParanoid" id="A0A804LP43"/>
<name>A0A804LP43_MAIZE</name>
<dbReference type="Proteomes" id="UP000007305">
    <property type="component" value="Chromosome 1"/>
</dbReference>
<evidence type="ECO:0000313" key="7">
    <source>
        <dbReference type="Proteomes" id="UP000007305"/>
    </source>
</evidence>
<proteinExistence type="predicted"/>
<reference evidence="7" key="1">
    <citation type="submission" date="2015-12" db="EMBL/GenBank/DDBJ databases">
        <title>Update maize B73 reference genome by single molecule sequencing technologies.</title>
        <authorList>
            <consortium name="Maize Genome Sequencing Project"/>
            <person name="Ware D."/>
        </authorList>
    </citation>
    <scope>NUCLEOTIDE SEQUENCE [LARGE SCALE GENOMIC DNA]</scope>
    <source>
        <strain evidence="7">cv. B73</strain>
    </source>
</reference>
<evidence type="ECO:0000256" key="2">
    <source>
        <dbReference type="ARBA" id="ARBA00022692"/>
    </source>
</evidence>
<protein>
    <submittedName>
        <fullName evidence="6">Uncharacterized protein</fullName>
    </submittedName>
</protein>